<accession>A0A1I7U9Y4</accession>
<evidence type="ECO:0000313" key="1">
    <source>
        <dbReference type="Proteomes" id="UP000095282"/>
    </source>
</evidence>
<dbReference type="AlphaFoldDB" id="A0A1I7U9Y4"/>
<dbReference type="Proteomes" id="UP000095282">
    <property type="component" value="Unplaced"/>
</dbReference>
<reference evidence="2" key="1">
    <citation type="submission" date="2016-11" db="UniProtKB">
        <authorList>
            <consortium name="WormBaseParasite"/>
        </authorList>
    </citation>
    <scope>IDENTIFICATION</scope>
</reference>
<protein>
    <submittedName>
        <fullName evidence="2">Uncharacterized protein</fullName>
    </submittedName>
</protein>
<name>A0A1I7U9Y4_9PELO</name>
<sequence>MGSEPLYSRRNPAPSNSDILKYTEMKSVIYIFSEFKETISQILSSRFIFLKIQIDSKSSEELQNSRTFL</sequence>
<organism evidence="1 2">
    <name type="scientific">Caenorhabditis tropicalis</name>
    <dbReference type="NCBI Taxonomy" id="1561998"/>
    <lineage>
        <taxon>Eukaryota</taxon>
        <taxon>Metazoa</taxon>
        <taxon>Ecdysozoa</taxon>
        <taxon>Nematoda</taxon>
        <taxon>Chromadorea</taxon>
        <taxon>Rhabditida</taxon>
        <taxon>Rhabditina</taxon>
        <taxon>Rhabditomorpha</taxon>
        <taxon>Rhabditoidea</taxon>
        <taxon>Rhabditidae</taxon>
        <taxon>Peloderinae</taxon>
        <taxon>Caenorhabditis</taxon>
    </lineage>
</organism>
<proteinExistence type="predicted"/>
<dbReference type="WBParaSite" id="Csp11.Scaffold629.g16356.t1">
    <property type="protein sequence ID" value="Csp11.Scaffold629.g16356.t1"/>
    <property type="gene ID" value="Csp11.Scaffold629.g16356"/>
</dbReference>
<keyword evidence="1" id="KW-1185">Reference proteome</keyword>
<evidence type="ECO:0000313" key="2">
    <source>
        <dbReference type="WBParaSite" id="Csp11.Scaffold629.g16356.t1"/>
    </source>
</evidence>